<evidence type="ECO:0000313" key="7">
    <source>
        <dbReference type="EMBL" id="CAB4975887.1"/>
    </source>
</evidence>
<evidence type="ECO:0000256" key="1">
    <source>
        <dbReference type="SAM" id="Phobius"/>
    </source>
</evidence>
<keyword evidence="1" id="KW-1133">Transmembrane helix</keyword>
<protein>
    <submittedName>
        <fullName evidence="6">Unannotated protein</fullName>
    </submittedName>
</protein>
<dbReference type="EMBL" id="CAFBIY010000151">
    <property type="protein sequence ID" value="CAB4852753.1"/>
    <property type="molecule type" value="Genomic_DNA"/>
</dbReference>
<feature type="transmembrane region" description="Helical" evidence="1">
    <location>
        <begin position="30"/>
        <end position="49"/>
    </location>
</feature>
<organism evidence="6">
    <name type="scientific">freshwater metagenome</name>
    <dbReference type="NCBI Taxonomy" id="449393"/>
    <lineage>
        <taxon>unclassified sequences</taxon>
        <taxon>metagenomes</taxon>
        <taxon>ecological metagenomes</taxon>
    </lineage>
</organism>
<dbReference type="EMBL" id="CAFAAV010000189">
    <property type="protein sequence ID" value="CAB4831247.1"/>
    <property type="molecule type" value="Genomic_DNA"/>
</dbReference>
<sequence>MMANGRVLNARPFDEKQPSAWLFALIGRRWVRVLLIGVVLLVVAGTVYYKTVVVPTLTATRFEVSVEGQDNRLVVGVDDEAGVVTVSGGQNGLSELVISGGSLLVLATEVGVGGGDKWVQMPLSLVDAHMGALTPSRALAALSRDVKECRKPSADATFILRLLLGISDNGVSLCGYGSGHADGTHWIVDEKAVRPSELNEVPSSSVLALSAMAKPEAVLAALDQLVAKSSA</sequence>
<name>A0A6J7KP69_9ZZZZ</name>
<reference evidence="6" key="1">
    <citation type="submission" date="2020-05" db="EMBL/GenBank/DDBJ databases">
        <authorList>
            <person name="Chiriac C."/>
            <person name="Salcher M."/>
            <person name="Ghai R."/>
            <person name="Kavagutti S V."/>
        </authorList>
    </citation>
    <scope>NUCLEOTIDE SEQUENCE</scope>
</reference>
<evidence type="ECO:0000313" key="3">
    <source>
        <dbReference type="EMBL" id="CAB4748105.1"/>
    </source>
</evidence>
<evidence type="ECO:0000313" key="6">
    <source>
        <dbReference type="EMBL" id="CAB4956122.1"/>
    </source>
</evidence>
<gene>
    <name evidence="3" type="ORF">UFOPK2656_03365</name>
    <name evidence="4" type="ORF">UFOPK3099_02110</name>
    <name evidence="5" type="ORF">UFOPK3267_02271</name>
    <name evidence="6" type="ORF">UFOPK3651_03191</name>
    <name evidence="7" type="ORF">UFOPK3931_00488</name>
    <name evidence="2" type="ORF">UFOPK4189_01565</name>
</gene>
<proteinExistence type="predicted"/>
<accession>A0A6J7KP69</accession>
<keyword evidence="1" id="KW-0812">Transmembrane</keyword>
<dbReference type="EMBL" id="CAFBMT010000031">
    <property type="protein sequence ID" value="CAB4956122.1"/>
    <property type="molecule type" value="Genomic_DNA"/>
</dbReference>
<evidence type="ECO:0000313" key="2">
    <source>
        <dbReference type="EMBL" id="CAB4363794.1"/>
    </source>
</evidence>
<dbReference type="AlphaFoldDB" id="A0A6J7KP69"/>
<evidence type="ECO:0000313" key="5">
    <source>
        <dbReference type="EMBL" id="CAB4852753.1"/>
    </source>
</evidence>
<dbReference type="EMBL" id="CAESGF010000008">
    <property type="protein sequence ID" value="CAB4363794.1"/>
    <property type="molecule type" value="Genomic_DNA"/>
</dbReference>
<evidence type="ECO:0000313" key="4">
    <source>
        <dbReference type="EMBL" id="CAB4831247.1"/>
    </source>
</evidence>
<keyword evidence="1" id="KW-0472">Membrane</keyword>
<dbReference type="EMBL" id="CAFBOL010000007">
    <property type="protein sequence ID" value="CAB4975887.1"/>
    <property type="molecule type" value="Genomic_DNA"/>
</dbReference>
<dbReference type="EMBL" id="CAEZYF010000036">
    <property type="protein sequence ID" value="CAB4748105.1"/>
    <property type="molecule type" value="Genomic_DNA"/>
</dbReference>